<evidence type="ECO:0000313" key="2">
    <source>
        <dbReference type="EMBL" id="KMQ81496.1"/>
    </source>
</evidence>
<proteinExistence type="predicted"/>
<name>A0A0J7JUG5_LASNI</name>
<feature type="region of interest" description="Disordered" evidence="1">
    <location>
        <begin position="1"/>
        <end position="23"/>
    </location>
</feature>
<accession>A0A0J7JUG5</accession>
<dbReference type="PaxDb" id="67767-A0A0J7JUG5"/>
<protein>
    <submittedName>
        <fullName evidence="2">Uncharacterized protein</fullName>
    </submittedName>
</protein>
<feature type="compositionally biased region" description="Polar residues" evidence="1">
    <location>
        <begin position="59"/>
        <end position="73"/>
    </location>
</feature>
<evidence type="ECO:0000256" key="1">
    <source>
        <dbReference type="SAM" id="MobiDB-lite"/>
    </source>
</evidence>
<comment type="caution">
    <text evidence="2">The sequence shown here is derived from an EMBL/GenBank/DDBJ whole genome shotgun (WGS) entry which is preliminary data.</text>
</comment>
<organism evidence="2 3">
    <name type="scientific">Lasius niger</name>
    <name type="common">Black garden ant</name>
    <dbReference type="NCBI Taxonomy" id="67767"/>
    <lineage>
        <taxon>Eukaryota</taxon>
        <taxon>Metazoa</taxon>
        <taxon>Ecdysozoa</taxon>
        <taxon>Arthropoda</taxon>
        <taxon>Hexapoda</taxon>
        <taxon>Insecta</taxon>
        <taxon>Pterygota</taxon>
        <taxon>Neoptera</taxon>
        <taxon>Endopterygota</taxon>
        <taxon>Hymenoptera</taxon>
        <taxon>Apocrita</taxon>
        <taxon>Aculeata</taxon>
        <taxon>Formicoidea</taxon>
        <taxon>Formicidae</taxon>
        <taxon>Formicinae</taxon>
        <taxon>Lasius</taxon>
        <taxon>Lasius</taxon>
    </lineage>
</organism>
<dbReference type="AlphaFoldDB" id="A0A0J7JUG5"/>
<gene>
    <name evidence="2" type="ORF">RF55_26151</name>
</gene>
<keyword evidence="3" id="KW-1185">Reference proteome</keyword>
<dbReference type="EMBL" id="LBMM01034963">
    <property type="protein sequence ID" value="KMQ81496.1"/>
    <property type="molecule type" value="Genomic_DNA"/>
</dbReference>
<evidence type="ECO:0000313" key="3">
    <source>
        <dbReference type="Proteomes" id="UP000036403"/>
    </source>
</evidence>
<sequence>MDSTVGRLLETTENNPRPFLAAPCSTQHRTTGVLTAFNLVTENSSPEFVLLVCVKNGASARTRNQNPPSQQAAPRTVRRS</sequence>
<dbReference type="Proteomes" id="UP000036403">
    <property type="component" value="Unassembled WGS sequence"/>
</dbReference>
<reference evidence="2 3" key="1">
    <citation type="submission" date="2015-04" db="EMBL/GenBank/DDBJ databases">
        <title>Lasius niger genome sequencing.</title>
        <authorList>
            <person name="Konorov E.A."/>
            <person name="Nikitin M.A."/>
            <person name="Kirill M.V."/>
            <person name="Chang P."/>
        </authorList>
    </citation>
    <scope>NUCLEOTIDE SEQUENCE [LARGE SCALE GENOMIC DNA]</scope>
    <source>
        <tissue evidence="2">Whole</tissue>
    </source>
</reference>
<feature type="region of interest" description="Disordered" evidence="1">
    <location>
        <begin position="59"/>
        <end position="80"/>
    </location>
</feature>